<dbReference type="InterPro" id="IPR001610">
    <property type="entry name" value="PAC"/>
</dbReference>
<keyword evidence="3 11" id="KW-0597">Phosphoprotein</keyword>
<dbReference type="SUPFAM" id="SSF47384">
    <property type="entry name" value="Homodimeric domain of signal transducing histidine kinase"/>
    <property type="match status" value="1"/>
</dbReference>
<dbReference type="PANTHER" id="PTHR45339">
    <property type="entry name" value="HYBRID SIGNAL TRANSDUCTION HISTIDINE KINASE J"/>
    <property type="match status" value="1"/>
</dbReference>
<evidence type="ECO:0000256" key="5">
    <source>
        <dbReference type="ARBA" id="ARBA00022741"/>
    </source>
</evidence>
<dbReference type="SMART" id="SM00086">
    <property type="entry name" value="PAC"/>
    <property type="match status" value="1"/>
</dbReference>
<dbReference type="InterPro" id="IPR003594">
    <property type="entry name" value="HATPase_dom"/>
</dbReference>
<evidence type="ECO:0000256" key="1">
    <source>
        <dbReference type="ARBA" id="ARBA00000085"/>
    </source>
</evidence>
<dbReference type="Gene3D" id="3.40.50.2300">
    <property type="match status" value="1"/>
</dbReference>
<gene>
    <name evidence="17" type="ORF">Desaf_1737</name>
</gene>
<dbReference type="Pfam" id="PF00072">
    <property type="entry name" value="Response_reg"/>
    <property type="match status" value="1"/>
</dbReference>
<dbReference type="NCBIfam" id="TIGR00229">
    <property type="entry name" value="sensory_box"/>
    <property type="match status" value="1"/>
</dbReference>
<dbReference type="SMART" id="SM00388">
    <property type="entry name" value="HisKA"/>
    <property type="match status" value="1"/>
</dbReference>
<dbReference type="CDD" id="cd00130">
    <property type="entry name" value="PAS"/>
    <property type="match status" value="1"/>
</dbReference>
<evidence type="ECO:0000259" key="14">
    <source>
        <dbReference type="PROSITE" id="PS50110"/>
    </source>
</evidence>
<keyword evidence="8" id="KW-0902">Two-component regulatory system</keyword>
<dbReference type="SMART" id="SM00448">
    <property type="entry name" value="REC"/>
    <property type="match status" value="1"/>
</dbReference>
<dbReference type="PRINTS" id="PR00344">
    <property type="entry name" value="BCTRLSENSOR"/>
</dbReference>
<dbReference type="PROSITE" id="PS50110">
    <property type="entry name" value="RESPONSE_REGULATORY"/>
    <property type="match status" value="1"/>
</dbReference>
<dbReference type="FunFam" id="3.30.565.10:FF:000010">
    <property type="entry name" value="Sensor histidine kinase RcsC"/>
    <property type="match status" value="1"/>
</dbReference>
<dbReference type="InterPro" id="IPR036890">
    <property type="entry name" value="HATPase_C_sf"/>
</dbReference>
<feature type="domain" description="PAC" evidence="16">
    <location>
        <begin position="114"/>
        <end position="164"/>
    </location>
</feature>
<keyword evidence="18" id="KW-1185">Reference proteome</keyword>
<dbReference type="SMART" id="SM00387">
    <property type="entry name" value="HATPase_c"/>
    <property type="match status" value="1"/>
</dbReference>
<dbReference type="Pfam" id="PF00989">
    <property type="entry name" value="PAS"/>
    <property type="match status" value="1"/>
</dbReference>
<dbReference type="Pfam" id="PF02518">
    <property type="entry name" value="HATPase_c"/>
    <property type="match status" value="1"/>
</dbReference>
<dbReference type="Pfam" id="PF00512">
    <property type="entry name" value="HisKA"/>
    <property type="match status" value="1"/>
</dbReference>
<dbReference type="InterPro" id="IPR013767">
    <property type="entry name" value="PAS_fold"/>
</dbReference>
<evidence type="ECO:0000259" key="13">
    <source>
        <dbReference type="PROSITE" id="PS50109"/>
    </source>
</evidence>
<comment type="catalytic activity">
    <reaction evidence="1">
        <text>ATP + protein L-histidine = ADP + protein N-phospho-L-histidine.</text>
        <dbReference type="EC" id="2.7.13.3"/>
    </reaction>
</comment>
<dbReference type="FunFam" id="1.10.287.130:FF:000002">
    <property type="entry name" value="Two-component osmosensing histidine kinase"/>
    <property type="match status" value="1"/>
</dbReference>
<keyword evidence="7" id="KW-0067">ATP-binding</keyword>
<dbReference type="CDD" id="cd00082">
    <property type="entry name" value="HisKA"/>
    <property type="match status" value="1"/>
</dbReference>
<feature type="domain" description="PAS" evidence="15">
    <location>
        <begin position="38"/>
        <end position="82"/>
    </location>
</feature>
<evidence type="ECO:0000256" key="7">
    <source>
        <dbReference type="ARBA" id="ARBA00022840"/>
    </source>
</evidence>
<evidence type="ECO:0000256" key="9">
    <source>
        <dbReference type="ARBA" id="ARBA00064003"/>
    </source>
</evidence>
<dbReference type="InterPro" id="IPR036097">
    <property type="entry name" value="HisK_dim/P_sf"/>
</dbReference>
<dbReference type="PROSITE" id="PS50113">
    <property type="entry name" value="PAC"/>
    <property type="match status" value="1"/>
</dbReference>
<comment type="subunit">
    <text evidence="9">At low DSF concentrations, interacts with RpfF.</text>
</comment>
<dbReference type="EC" id="2.7.13.3" evidence="2"/>
<dbReference type="InterPro" id="IPR005467">
    <property type="entry name" value="His_kinase_dom"/>
</dbReference>
<evidence type="ECO:0000256" key="4">
    <source>
        <dbReference type="ARBA" id="ARBA00022679"/>
    </source>
</evidence>
<dbReference type="CDD" id="cd16922">
    <property type="entry name" value="HATPase_EvgS-ArcB-TorS-like"/>
    <property type="match status" value="1"/>
</dbReference>
<dbReference type="InterPro" id="IPR003661">
    <property type="entry name" value="HisK_dim/P_dom"/>
</dbReference>
<dbReference type="AlphaFoldDB" id="F3Z1W5"/>
<keyword evidence="5" id="KW-0547">Nucleotide-binding</keyword>
<dbReference type="Gene3D" id="3.30.565.10">
    <property type="entry name" value="Histidine kinase-like ATPase, C-terminal domain"/>
    <property type="match status" value="1"/>
</dbReference>
<dbReference type="CDD" id="cd17546">
    <property type="entry name" value="REC_hyHK_CKI1_RcsC-like"/>
    <property type="match status" value="1"/>
</dbReference>
<evidence type="ECO:0000256" key="10">
    <source>
        <dbReference type="ARBA" id="ARBA00068150"/>
    </source>
</evidence>
<evidence type="ECO:0000313" key="17">
    <source>
        <dbReference type="EMBL" id="EGJ50073.1"/>
    </source>
</evidence>
<keyword evidence="12" id="KW-0175">Coiled coil</keyword>
<feature type="domain" description="Response regulatory" evidence="14">
    <location>
        <begin position="431"/>
        <end position="550"/>
    </location>
</feature>
<dbReference type="InterPro" id="IPR004358">
    <property type="entry name" value="Sig_transdc_His_kin-like_C"/>
</dbReference>
<dbReference type="SMART" id="SM00091">
    <property type="entry name" value="PAS"/>
    <property type="match status" value="1"/>
</dbReference>
<dbReference type="Proteomes" id="UP000007844">
    <property type="component" value="Chromosome"/>
</dbReference>
<evidence type="ECO:0000256" key="2">
    <source>
        <dbReference type="ARBA" id="ARBA00012438"/>
    </source>
</evidence>
<dbReference type="eggNOG" id="COG5002">
    <property type="taxonomic scope" value="Bacteria"/>
</dbReference>
<evidence type="ECO:0000256" key="11">
    <source>
        <dbReference type="PROSITE-ProRule" id="PRU00169"/>
    </source>
</evidence>
<dbReference type="GO" id="GO:0005524">
    <property type="term" value="F:ATP binding"/>
    <property type="evidence" value="ECO:0007669"/>
    <property type="project" value="UniProtKB-KW"/>
</dbReference>
<evidence type="ECO:0000256" key="8">
    <source>
        <dbReference type="ARBA" id="ARBA00023012"/>
    </source>
</evidence>
<dbReference type="InterPro" id="IPR035965">
    <property type="entry name" value="PAS-like_dom_sf"/>
</dbReference>
<dbReference type="PROSITE" id="PS50109">
    <property type="entry name" value="HIS_KIN"/>
    <property type="match status" value="1"/>
</dbReference>
<dbReference type="SUPFAM" id="SSF55785">
    <property type="entry name" value="PYP-like sensor domain (PAS domain)"/>
    <property type="match status" value="1"/>
</dbReference>
<dbReference type="InterPro" id="IPR001789">
    <property type="entry name" value="Sig_transdc_resp-reg_receiver"/>
</dbReference>
<dbReference type="InterPro" id="IPR000700">
    <property type="entry name" value="PAS-assoc_C"/>
</dbReference>
<sequence length="558" mass="61642">MNKRSDRGSDPLRDKLIGLGERSVRKTYYPELQRRLSDLERFRVLLDAVSDAILLVDIASNRIIDLNKAACRLIGRCKPEAVRISLRDALPGETADAWGEHLSAGGEAGLPTEERFQMSMRASDGHIVPLEINLSLHYFESKRYAVAVVRDITDRKKAEDELKQAKEAAESASRTKSEFLANISHEIRTPMNGIIGMVELALLTASDVQTREYLGFIKQSGLALLNIINDILDFSKIEAGRLQLDLREFDPRHMVETTLRPLSYMAKEKDLPLRWSIDPDVPERLAGDQGRIRQVLTNVVGNAIKFTERGSVVVRVDRTEPEGLAGGESVQLLFSVRDTGIGIPADKQEKIFESFSQVGTSAHMKYGGAGLGLSISRQLVEMMGGRIWVESDPGKGSTFHFTVRLSRAAGPVVGKRVQALEKAPEASEPLSILLVEDNLINQLLAQSLLEQRGHEVVVASNGREALEKLGGRHFDCIFMDVRMPEMSGEEATGIIRSGAVKGVDPRIPIIALTAYALEGDKERLIAAGMDDYISKPIDMQELARVLSWVAQKVKKSAE</sequence>
<evidence type="ECO:0000259" key="15">
    <source>
        <dbReference type="PROSITE" id="PS50112"/>
    </source>
</evidence>
<dbReference type="InterPro" id="IPR000014">
    <property type="entry name" value="PAS"/>
</dbReference>
<dbReference type="SUPFAM" id="SSF52172">
    <property type="entry name" value="CheY-like"/>
    <property type="match status" value="1"/>
</dbReference>
<feature type="modified residue" description="4-aspartylphosphate" evidence="11">
    <location>
        <position position="480"/>
    </location>
</feature>
<dbReference type="SUPFAM" id="SSF55874">
    <property type="entry name" value="ATPase domain of HSP90 chaperone/DNA topoisomerase II/histidine kinase"/>
    <property type="match status" value="1"/>
</dbReference>
<name>F3Z1W5_DESAF</name>
<organism evidence="17 18">
    <name type="scientific">Desulfocurvibacter africanus subsp. africanus str. Walvis Bay</name>
    <dbReference type="NCBI Taxonomy" id="690850"/>
    <lineage>
        <taxon>Bacteria</taxon>
        <taxon>Pseudomonadati</taxon>
        <taxon>Thermodesulfobacteriota</taxon>
        <taxon>Desulfovibrionia</taxon>
        <taxon>Desulfovibrionales</taxon>
        <taxon>Desulfovibrionaceae</taxon>
        <taxon>Desulfocurvibacter</taxon>
    </lineage>
</organism>
<dbReference type="GO" id="GO:0000155">
    <property type="term" value="F:phosphorelay sensor kinase activity"/>
    <property type="evidence" value="ECO:0007669"/>
    <property type="project" value="InterPro"/>
</dbReference>
<evidence type="ECO:0000313" key="18">
    <source>
        <dbReference type="Proteomes" id="UP000007844"/>
    </source>
</evidence>
<proteinExistence type="predicted"/>
<evidence type="ECO:0000259" key="16">
    <source>
        <dbReference type="PROSITE" id="PS50113"/>
    </source>
</evidence>
<dbReference type="STRING" id="690850.Desaf_1737"/>
<dbReference type="EMBL" id="CP003221">
    <property type="protein sequence ID" value="EGJ50073.1"/>
    <property type="molecule type" value="Genomic_DNA"/>
</dbReference>
<dbReference type="PANTHER" id="PTHR45339:SF1">
    <property type="entry name" value="HYBRID SIGNAL TRANSDUCTION HISTIDINE KINASE J"/>
    <property type="match status" value="1"/>
</dbReference>
<dbReference type="Gene3D" id="3.30.450.20">
    <property type="entry name" value="PAS domain"/>
    <property type="match status" value="1"/>
</dbReference>
<dbReference type="RefSeq" id="WP_014259834.1">
    <property type="nucleotide sequence ID" value="NC_016629.1"/>
</dbReference>
<evidence type="ECO:0000256" key="3">
    <source>
        <dbReference type="ARBA" id="ARBA00022553"/>
    </source>
</evidence>
<dbReference type="KEGG" id="daf:Desaf_1737"/>
<dbReference type="PROSITE" id="PS50112">
    <property type="entry name" value="PAS"/>
    <property type="match status" value="1"/>
</dbReference>
<reference evidence="17 18" key="1">
    <citation type="journal article" date="2011" name="J. Bacteriol.">
        <title>Genome sequence of the mercury-methylating and pleomorphic Desulfovibrio africanus Strain Walvis Bay.</title>
        <authorList>
            <person name="Brown S.D."/>
            <person name="Wall J.D."/>
            <person name="Kucken A.M."/>
            <person name="Gilmour C.C."/>
            <person name="Podar M."/>
            <person name="Brandt C.C."/>
            <person name="Teshima H."/>
            <person name="Detter J.C."/>
            <person name="Han C.S."/>
            <person name="Land M.L."/>
            <person name="Lucas S."/>
            <person name="Han J."/>
            <person name="Pennacchio L."/>
            <person name="Nolan M."/>
            <person name="Pitluck S."/>
            <person name="Woyke T."/>
            <person name="Goodwin L."/>
            <person name="Palumbo A.V."/>
            <person name="Elias D.A."/>
        </authorList>
    </citation>
    <scope>NUCLEOTIDE SEQUENCE [LARGE SCALE GENOMIC DNA]</scope>
    <source>
        <strain evidence="17 18">Walvis Bay</strain>
    </source>
</reference>
<dbReference type="GO" id="GO:0006355">
    <property type="term" value="P:regulation of DNA-templated transcription"/>
    <property type="evidence" value="ECO:0007669"/>
    <property type="project" value="InterPro"/>
</dbReference>
<accession>F3Z1W5</accession>
<feature type="coiled-coil region" evidence="12">
    <location>
        <begin position="148"/>
        <end position="182"/>
    </location>
</feature>
<evidence type="ECO:0000256" key="6">
    <source>
        <dbReference type="ARBA" id="ARBA00022777"/>
    </source>
</evidence>
<dbReference type="InterPro" id="IPR011006">
    <property type="entry name" value="CheY-like_superfamily"/>
</dbReference>
<protein>
    <recommendedName>
        <fullName evidence="10">Sensory/regulatory protein RpfC</fullName>
        <ecNumber evidence="2">2.7.13.3</ecNumber>
    </recommendedName>
</protein>
<dbReference type="Gene3D" id="1.10.287.130">
    <property type="match status" value="1"/>
</dbReference>
<keyword evidence="6 17" id="KW-0418">Kinase</keyword>
<keyword evidence="4" id="KW-0808">Transferase</keyword>
<evidence type="ECO:0000256" key="12">
    <source>
        <dbReference type="SAM" id="Coils"/>
    </source>
</evidence>
<dbReference type="HOGENOM" id="CLU_000445_114_15_7"/>
<feature type="domain" description="Histidine kinase" evidence="13">
    <location>
        <begin position="182"/>
        <end position="407"/>
    </location>
</feature>